<evidence type="ECO:0000313" key="5">
    <source>
        <dbReference type="Proteomes" id="UP001519460"/>
    </source>
</evidence>
<evidence type="ECO:0000256" key="2">
    <source>
        <dbReference type="SAM" id="MobiDB-lite"/>
    </source>
</evidence>
<organism evidence="4 5">
    <name type="scientific">Batillaria attramentaria</name>
    <dbReference type="NCBI Taxonomy" id="370345"/>
    <lineage>
        <taxon>Eukaryota</taxon>
        <taxon>Metazoa</taxon>
        <taxon>Spiralia</taxon>
        <taxon>Lophotrochozoa</taxon>
        <taxon>Mollusca</taxon>
        <taxon>Gastropoda</taxon>
        <taxon>Caenogastropoda</taxon>
        <taxon>Sorbeoconcha</taxon>
        <taxon>Cerithioidea</taxon>
        <taxon>Batillariidae</taxon>
        <taxon>Batillaria</taxon>
    </lineage>
</organism>
<dbReference type="InterPro" id="IPR003961">
    <property type="entry name" value="FN3_dom"/>
</dbReference>
<reference evidence="4 5" key="1">
    <citation type="journal article" date="2023" name="Sci. Data">
        <title>Genome assembly of the Korean intertidal mud-creeper Batillaria attramentaria.</title>
        <authorList>
            <person name="Patra A.K."/>
            <person name="Ho P.T."/>
            <person name="Jun S."/>
            <person name="Lee S.J."/>
            <person name="Kim Y."/>
            <person name="Won Y.J."/>
        </authorList>
    </citation>
    <scope>NUCLEOTIDE SEQUENCE [LARGE SCALE GENOMIC DNA]</scope>
    <source>
        <strain evidence="4">Wonlab-2016</strain>
    </source>
</reference>
<dbReference type="CDD" id="cd00063">
    <property type="entry name" value="FN3"/>
    <property type="match status" value="1"/>
</dbReference>
<dbReference type="AlphaFoldDB" id="A0ABD0M6Z1"/>
<dbReference type="InterPro" id="IPR013783">
    <property type="entry name" value="Ig-like_fold"/>
</dbReference>
<feature type="compositionally biased region" description="Polar residues" evidence="2">
    <location>
        <begin position="258"/>
        <end position="281"/>
    </location>
</feature>
<feature type="compositionally biased region" description="Basic and acidic residues" evidence="2">
    <location>
        <begin position="157"/>
        <end position="170"/>
    </location>
</feature>
<dbReference type="InterPro" id="IPR050964">
    <property type="entry name" value="Striated_Muscle_Regulatory"/>
</dbReference>
<accession>A0ABD0M6Z1</accession>
<dbReference type="PANTHER" id="PTHR13817">
    <property type="entry name" value="TITIN"/>
    <property type="match status" value="1"/>
</dbReference>
<dbReference type="InterPro" id="IPR036116">
    <property type="entry name" value="FN3_sf"/>
</dbReference>
<proteinExistence type="predicted"/>
<dbReference type="PRINTS" id="PR00014">
    <property type="entry name" value="FNTYPEIII"/>
</dbReference>
<dbReference type="SMART" id="SM00060">
    <property type="entry name" value="FN3"/>
    <property type="match status" value="1"/>
</dbReference>
<evidence type="ECO:0000313" key="4">
    <source>
        <dbReference type="EMBL" id="KAK7507533.1"/>
    </source>
</evidence>
<feature type="region of interest" description="Disordered" evidence="2">
    <location>
        <begin position="1"/>
        <end position="65"/>
    </location>
</feature>
<dbReference type="PANTHER" id="PTHR13817:SF172">
    <property type="entry name" value="IG-LIKE DOMAIN-CONTAINING PROTEIN"/>
    <property type="match status" value="1"/>
</dbReference>
<sequence length="466" mass="51314">MGANHSQSDSNPYPSHDLTKNGKKPHHHKGASVGSDYIVKPSKKGKSSQGKPSPPSQPHAEDVSHNSVTLTWLPPRHNSGCTVFAYTVELTTPDKNKNKDKEWTTLTKSCQGNSYQVKNLTPNSEYIFRVRAENIHGVSKPSRPSDPVQTKMYEMDDKTYGTSSSDDRLKNAPKRRHSFNLHLDGAVTTILNHTDIDVKPHAASVSETDRERETSRISTLQRDAAARSSLQPNRKRSLPILLPGTRTNSMMKLRDSQALPNSDSIESLSSRKGRNAGSTSRPRSDAKSDTSSEGKLDEVEGKSDGKSDKNESSTDGDDSKDRSQELKKVGSEDDLNSDPWERDDSVSGVSDRIMSAPLCDDMKLALYSRSVPEGTSPNSTWISRNMHQEGTSEEGQADFRTLRSLLHSDDIIVKPTAARSLPDVTGCSAGVKKLSVQRNNNNNNYAKLSTIVDLEEDEESVRITTL</sequence>
<keyword evidence="1" id="KW-0677">Repeat</keyword>
<name>A0ABD0M6Z1_9CAEN</name>
<keyword evidence="5" id="KW-1185">Reference proteome</keyword>
<feature type="region of interest" description="Disordered" evidence="2">
    <location>
        <begin position="201"/>
        <end position="348"/>
    </location>
</feature>
<evidence type="ECO:0000256" key="1">
    <source>
        <dbReference type="ARBA" id="ARBA00022737"/>
    </source>
</evidence>
<dbReference type="PROSITE" id="PS50853">
    <property type="entry name" value="FN3"/>
    <property type="match status" value="1"/>
</dbReference>
<dbReference type="SUPFAM" id="SSF49265">
    <property type="entry name" value="Fibronectin type III"/>
    <property type="match status" value="1"/>
</dbReference>
<dbReference type="Pfam" id="PF00041">
    <property type="entry name" value="fn3"/>
    <property type="match status" value="1"/>
</dbReference>
<dbReference type="Gene3D" id="2.60.40.10">
    <property type="entry name" value="Immunoglobulins"/>
    <property type="match status" value="1"/>
</dbReference>
<dbReference type="Proteomes" id="UP001519460">
    <property type="component" value="Unassembled WGS sequence"/>
</dbReference>
<protein>
    <recommendedName>
        <fullName evidence="3">Fibronectin type-III domain-containing protein</fullName>
    </recommendedName>
</protein>
<comment type="caution">
    <text evidence="4">The sequence shown here is derived from an EMBL/GenBank/DDBJ whole genome shotgun (WGS) entry which is preliminary data.</text>
</comment>
<dbReference type="EMBL" id="JACVVK020000004">
    <property type="protein sequence ID" value="KAK7507533.1"/>
    <property type="molecule type" value="Genomic_DNA"/>
</dbReference>
<feature type="compositionally biased region" description="Basic residues" evidence="2">
    <location>
        <begin position="21"/>
        <end position="30"/>
    </location>
</feature>
<feature type="region of interest" description="Disordered" evidence="2">
    <location>
        <begin position="157"/>
        <end position="176"/>
    </location>
</feature>
<feature type="compositionally biased region" description="Polar residues" evidence="2">
    <location>
        <begin position="1"/>
        <end position="13"/>
    </location>
</feature>
<feature type="compositionally biased region" description="Basic and acidic residues" evidence="2">
    <location>
        <begin position="282"/>
        <end position="331"/>
    </location>
</feature>
<feature type="domain" description="Fibronectin type-III" evidence="3">
    <location>
        <begin position="54"/>
        <end position="153"/>
    </location>
</feature>
<evidence type="ECO:0000259" key="3">
    <source>
        <dbReference type="PROSITE" id="PS50853"/>
    </source>
</evidence>
<gene>
    <name evidence="4" type="ORF">BaRGS_00001468</name>
</gene>